<sequence length="2268" mass="240290">MTSGDALNLGELGLIVGLNVPEQEIDRILRNTQSRLGNKVQIDVGMNVGSVNVTLQQMRAELDKMSGQSTKISREQVAASRSLEAQYRATGAAQVAASRAAAADSAANAAKLRESAAAYTLSARMAAQAARDEKARAQASVNALDNEQRAYRNMWQARQVSDDETIAAQRRIQQQALLQAQTVDKTTDAYRRLTQVAAAAQRTVDQAQGFNTPGGFGAGITQGILQAIGNLGPFGQLLEQSIGAAMQAAEQAARDGAQDVAVEAGTGLRTGLIAQGAGIRKSAGDLAKNVQEGSEDALDIRSPSRVMHRVGQFAGEGLADGLLSKRAEVAAAAKSLANTVETNATPTISPVSGGAIGGVALPAVAVLPSAQQNLRGVATQAAVATAALGGTAIVLGAVSAGLVNGAQKAAAYEQGLAEISTLTNKLPSELGQVGTSILKMSTDVGRSFADLKAGYEEILGASVRGATTEPAALKFLERSAALAKVTRTETKVAADALTSILNAYEMDASSAAQVSDMLWASIAAGKVRLSEIAGSLGSVAGQAKSLDVPMEELLGAMALLTTRGIPASTALEYIRSALTNVQKPSKEAAGTAKELGIQFSAAALKSMGLVKFLDQLGRGVGDNSEALSALIGDVGGLNAVIGLLNGGLDDTGGILDQVTNSAGELDKQVAKLKGTAEDSVGKFNAAWERTQILFSGGLLDAFTGFLDKGINPLLIKLGDLKTAMNDVKSPGELKAILKITAEDDFTSATLKLLFQASGLAGAASGSPLGQLVNPVDPRTRAIGLARLIGTPGQQPAGPDVVLNRIQPLVGEGPLSPGQQRALDAALGDLTAALGLAGKKILNEFGVSGASYKRDGKVRADAVHGGIDIAAARGTPIFAPFPGLISYREDAANGKVFELVDAAGNKIVGIHMDQFSKEVQEAIRKGGGKALVARNTKIGTVGNTGYTAGSYPHLHLEGLPVGGGKVDPRTISFVGGTAGISVPRPAQTNTTATARRIVAKSDEALIAEARRILAKIENYEKKGDLTNKVIAQGMLKTFTDSGPRAVAAVDFVRSKVKETSGEVSKFGQVYDRLKAQLSQSGSLFRINDNAQAYIKSLDGITKSANSAAAAEKRKNGETEKYRALLDVAGDAASKARSERERIAREGDRPRNESEADRVARTLRERRAQEAMVKALRARPTDDLKDIVQGSPRTQAGLARLDAATAELKRRGELTKKLEADAKRARDAAIAAGVKLNADIAREGAVMVTNRAKTQADLARALQEGREKDAQASLAQLKTQQAAELALAQDSARRRAEIVAQTGPAIIAAENRLANLKRDRAVKAVQADYDRDKVLPGADLSALERTRREAVRQAYTQATRDRAAARATQRTAEQGANREALSAEQQHNNQRRQLIRQAAAETRALRVSGAEQALRRIQELNAQELKSTKLTGDARIALIRRQSQAEFDAAELLARVRRNVRLRELENQYAGRLKDPNYLTARQQTNDLYTDTVTALRGDRTSTVDTAVQAQADVVKAALEKEQGAVRQLRERYSDLAEGMRERVTAGTVTADDLTTYWKRIVEIGQASEEAGVSGNKFLQAAQLGAKGVYTLAEGTLKASSLLKRLRNEFEATADALVESSDQFVDDKNYDDSQEVARLRKLGAGAMLTYLGGAGNTVFGEKFWTRLGEEGRAGFMDALGSFDAEDFARLPATLLQSFADKMGDDAQWAGVKVRILAAIGMIADDAGKLLDAQTEGKLKDLDLRRARDQFSEPDYRQQRASLMTDQETARWAREKKGLEVAGFKAGDTRYQLSYQEHQNRLTDITIGGIADRTKADEAAVDEQVSVLAAWRQQVEAVTGDFDAGRMNSLEFTTFLADASDELARLAAEADAANNPRLAAMFRALAAEVRDLNPELERLRQQLADFRKFSDGLSSVFRGLGIDNLAVISDGVMGLVEQAVKLPGALREAGNAFKAFKSEPTTGTFAGLLGSLGGVLGIAGAAINIIGQVGEAVLNLSPAFQAWKKDLLEVAETQKRALGMTTGGFISPWQKALEEDAAKREKLANANFWQRIWWGLTGSAPSVMKSESAKLMAELQTIFADLGSGLSNIWTSTLDAAFDEGDMTAWAENFDKTFDQLVGKTILKTMVNAAIQQGAVANDLARLTEAIQKQNYSAVPDILTSIRANAKTALAPIVAVAPSLPGYGSGASEGTGNSRPDTYIGAPPAAQMGVPKFELRLPDAYVNAMSIYAAAAPIWLQAGHKWDAVADRMDRMLTGTQRQSTPASTGLAPLL</sequence>
<dbReference type="NCBIfam" id="TIGR01760">
    <property type="entry name" value="tape_meas_TP901"/>
    <property type="match status" value="1"/>
</dbReference>
<reference evidence="6" key="1">
    <citation type="journal article" date="2019" name="Int. J. Syst. Evol. Microbiol.">
        <title>The Global Catalogue of Microorganisms (GCM) 10K type strain sequencing project: providing services to taxonomists for standard genome sequencing and annotation.</title>
        <authorList>
            <consortium name="The Broad Institute Genomics Platform"/>
            <consortium name="The Broad Institute Genome Sequencing Center for Infectious Disease"/>
            <person name="Wu L."/>
            <person name="Ma J."/>
        </authorList>
    </citation>
    <scope>NUCLEOTIDE SEQUENCE [LARGE SCALE GENOMIC DNA]</scope>
    <source>
        <strain evidence="6">JCM 30331</strain>
    </source>
</reference>
<keyword evidence="1" id="KW-1188">Viral release from host cell</keyword>
<evidence type="ECO:0000256" key="2">
    <source>
        <dbReference type="SAM" id="MobiDB-lite"/>
    </source>
</evidence>
<evidence type="ECO:0000313" key="6">
    <source>
        <dbReference type="Proteomes" id="UP000647587"/>
    </source>
</evidence>
<keyword evidence="6" id="KW-1185">Reference proteome</keyword>
<dbReference type="Gene3D" id="2.70.70.10">
    <property type="entry name" value="Glucose Permease (Domain IIA)"/>
    <property type="match status" value="1"/>
</dbReference>
<dbReference type="Pfam" id="PF01551">
    <property type="entry name" value="Peptidase_M23"/>
    <property type="match status" value="1"/>
</dbReference>
<evidence type="ECO:0000259" key="3">
    <source>
        <dbReference type="Pfam" id="PF01551"/>
    </source>
</evidence>
<evidence type="ECO:0000256" key="1">
    <source>
        <dbReference type="ARBA" id="ARBA00022612"/>
    </source>
</evidence>
<evidence type="ECO:0000259" key="4">
    <source>
        <dbReference type="Pfam" id="PF10145"/>
    </source>
</evidence>
<feature type="domain" description="M23ase beta-sheet core" evidence="3">
    <location>
        <begin position="862"/>
        <end position="966"/>
    </location>
</feature>
<proteinExistence type="predicted"/>
<dbReference type="InterPro" id="IPR010090">
    <property type="entry name" value="Phage_tape_meas"/>
</dbReference>
<organism evidence="5 6">
    <name type="scientific">Deinococcus malanensis</name>
    <dbReference type="NCBI Taxonomy" id="1706855"/>
    <lineage>
        <taxon>Bacteria</taxon>
        <taxon>Thermotogati</taxon>
        <taxon>Deinococcota</taxon>
        <taxon>Deinococci</taxon>
        <taxon>Deinococcales</taxon>
        <taxon>Deinococcaceae</taxon>
        <taxon>Deinococcus</taxon>
    </lineage>
</organism>
<gene>
    <name evidence="5" type="ORF">GCM10008955_01280</name>
</gene>
<evidence type="ECO:0008006" key="7">
    <source>
        <dbReference type="Google" id="ProtNLM"/>
    </source>
</evidence>
<dbReference type="SUPFAM" id="SSF51261">
    <property type="entry name" value="Duplicated hybrid motif"/>
    <property type="match status" value="1"/>
</dbReference>
<accession>A0ABQ2EGM0</accession>
<evidence type="ECO:0000313" key="5">
    <source>
        <dbReference type="EMBL" id="GGK11788.1"/>
    </source>
</evidence>
<dbReference type="Pfam" id="PF10145">
    <property type="entry name" value="PhageMin_Tail"/>
    <property type="match status" value="1"/>
</dbReference>
<feature type="region of interest" description="Disordered" evidence="2">
    <location>
        <begin position="1134"/>
        <end position="1156"/>
    </location>
</feature>
<dbReference type="PANTHER" id="PTHR37813:SF1">
    <property type="entry name" value="FELS-2 PROPHAGE PROTEIN"/>
    <property type="match status" value="1"/>
</dbReference>
<dbReference type="CDD" id="cd12797">
    <property type="entry name" value="M23_peptidase"/>
    <property type="match status" value="1"/>
</dbReference>
<dbReference type="InterPro" id="IPR011055">
    <property type="entry name" value="Dup_hybrid_motif"/>
</dbReference>
<dbReference type="EMBL" id="BMPP01000001">
    <property type="protein sequence ID" value="GGK11788.1"/>
    <property type="molecule type" value="Genomic_DNA"/>
</dbReference>
<dbReference type="PANTHER" id="PTHR37813">
    <property type="entry name" value="FELS-2 PROPHAGE PROTEIN"/>
    <property type="match status" value="1"/>
</dbReference>
<dbReference type="InterPro" id="IPR016047">
    <property type="entry name" value="M23ase_b-sheet_dom"/>
</dbReference>
<protein>
    <recommendedName>
        <fullName evidence="7">Phage tail tape measure protein</fullName>
    </recommendedName>
</protein>
<name>A0ABQ2EGM0_9DEIO</name>
<comment type="caution">
    <text evidence="5">The sequence shown here is derived from an EMBL/GenBank/DDBJ whole genome shotgun (WGS) entry which is preliminary data.</text>
</comment>
<dbReference type="Proteomes" id="UP000647587">
    <property type="component" value="Unassembled WGS sequence"/>
</dbReference>
<feature type="domain" description="Phage tail tape measure protein" evidence="4">
    <location>
        <begin position="436"/>
        <end position="629"/>
    </location>
</feature>
<feature type="region of interest" description="Disordered" evidence="2">
    <location>
        <begin position="1368"/>
        <end position="1389"/>
    </location>
</feature>
<dbReference type="RefSeq" id="WP_189003572.1">
    <property type="nucleotide sequence ID" value="NZ_BMPP01000001.1"/>
</dbReference>